<accession>A0ABU6JIG3</accession>
<dbReference type="InterPro" id="IPR011965">
    <property type="entry name" value="PaaX_trns_reg"/>
</dbReference>
<dbReference type="InterPro" id="IPR036388">
    <property type="entry name" value="WH-like_DNA-bd_sf"/>
</dbReference>
<evidence type="ECO:0000313" key="5">
    <source>
        <dbReference type="Proteomes" id="UP001352263"/>
    </source>
</evidence>
<dbReference type="Gene3D" id="3.30.70.2650">
    <property type="match status" value="1"/>
</dbReference>
<feature type="domain" description="Transcriptional repressor PaaX-like N-terminal" evidence="1">
    <location>
        <begin position="22"/>
        <end position="87"/>
    </location>
</feature>
<dbReference type="Proteomes" id="UP001352263">
    <property type="component" value="Unassembled WGS sequence"/>
</dbReference>
<organism evidence="4 5">
    <name type="scientific">Noviherbaspirillum album</name>
    <dbReference type="NCBI Taxonomy" id="3080276"/>
    <lineage>
        <taxon>Bacteria</taxon>
        <taxon>Pseudomonadati</taxon>
        <taxon>Pseudomonadota</taxon>
        <taxon>Betaproteobacteria</taxon>
        <taxon>Burkholderiales</taxon>
        <taxon>Oxalobacteraceae</taxon>
        <taxon>Noviherbaspirillum</taxon>
    </lineage>
</organism>
<evidence type="ECO:0000259" key="3">
    <source>
        <dbReference type="Pfam" id="PF20803"/>
    </source>
</evidence>
<dbReference type="PIRSF" id="PIRSF020623">
    <property type="entry name" value="PaaX"/>
    <property type="match status" value="1"/>
</dbReference>
<gene>
    <name evidence="4" type="primary">paaX</name>
    <name evidence="4" type="ORF">RY831_30575</name>
</gene>
<dbReference type="InterPro" id="IPR012906">
    <property type="entry name" value="PaaX-like_N"/>
</dbReference>
<dbReference type="Pfam" id="PF07848">
    <property type="entry name" value="PaaX"/>
    <property type="match status" value="1"/>
</dbReference>
<evidence type="ECO:0000259" key="1">
    <source>
        <dbReference type="Pfam" id="PF07848"/>
    </source>
</evidence>
<protein>
    <submittedName>
        <fullName evidence="4">Phenylacetic acid degradation operon negative regulatory protein PaaX</fullName>
    </submittedName>
</protein>
<comment type="caution">
    <text evidence="4">The sequence shown here is derived from an EMBL/GenBank/DDBJ whole genome shotgun (WGS) entry which is preliminary data.</text>
</comment>
<dbReference type="Gene3D" id="1.10.10.10">
    <property type="entry name" value="Winged helix-like DNA-binding domain superfamily/Winged helix DNA-binding domain"/>
    <property type="match status" value="1"/>
</dbReference>
<dbReference type="Gene3D" id="1.20.58.1460">
    <property type="match status" value="1"/>
</dbReference>
<dbReference type="Pfam" id="PF08223">
    <property type="entry name" value="PaaX_C"/>
    <property type="match status" value="1"/>
</dbReference>
<dbReference type="Pfam" id="PF20803">
    <property type="entry name" value="PaaX_M"/>
    <property type="match status" value="1"/>
</dbReference>
<sequence length="310" mass="35100">MPAKNPSLKQWLDHYLETNPPRAKSLVMTLFGDVITPHGGQVWLGSLIELLAPFGISDRLVRTSVFRLAEEGWLDARREGRRSQYGLNPASAGRFERAYQRIYSPSHHEWNGKWILLFATSGAITTEQRTSLRKELLWQGFGMIAPSVFARPGNEADILDEVLQRVGVRGAVFACHAIESELPSARPLRELVDQCWEMGTVISDYERFIDVFENVPTLLGAGTGSEPEQAYMLRTLLIHEFRRVQLHDPLLPLELLPERWPGKTAYQLCHDIYQATFAAAESHILSILSKEDEAAREAAPYFYHRFGGLV</sequence>
<feature type="domain" description="Transcriptional repressor PaaX-like C-terminal" evidence="2">
    <location>
        <begin position="196"/>
        <end position="284"/>
    </location>
</feature>
<reference evidence="4 5" key="1">
    <citation type="submission" date="2023-10" db="EMBL/GenBank/DDBJ databases">
        <title>Noviherbaspirillum sp. CPCC 100848 genome assembly.</title>
        <authorList>
            <person name="Li X.Y."/>
            <person name="Fang X.M."/>
        </authorList>
    </citation>
    <scope>NUCLEOTIDE SEQUENCE [LARGE SCALE GENOMIC DNA]</scope>
    <source>
        <strain evidence="4 5">CPCC 100848</strain>
    </source>
</reference>
<feature type="domain" description="Transcriptional repressor PaaX-like central Cas2-like" evidence="3">
    <location>
        <begin position="108"/>
        <end position="177"/>
    </location>
</feature>
<evidence type="ECO:0000313" key="4">
    <source>
        <dbReference type="EMBL" id="MEC4723488.1"/>
    </source>
</evidence>
<dbReference type="RefSeq" id="WP_326510102.1">
    <property type="nucleotide sequence ID" value="NZ_JAWIIV010000056.1"/>
</dbReference>
<proteinExistence type="predicted"/>
<dbReference type="InterPro" id="IPR013225">
    <property type="entry name" value="PaaX_C"/>
</dbReference>
<dbReference type="NCBIfam" id="TIGR02277">
    <property type="entry name" value="PaaX_trns_reg"/>
    <property type="match status" value="1"/>
</dbReference>
<name>A0ABU6JIG3_9BURK</name>
<dbReference type="EMBL" id="JAWIIV010000056">
    <property type="protein sequence ID" value="MEC4723488.1"/>
    <property type="molecule type" value="Genomic_DNA"/>
</dbReference>
<evidence type="ECO:0000259" key="2">
    <source>
        <dbReference type="Pfam" id="PF08223"/>
    </source>
</evidence>
<dbReference type="PANTHER" id="PTHR30319">
    <property type="entry name" value="PHENYLACETIC ACID REGULATOR-RELATED TRANSCRIPTIONAL REPRESSOR"/>
    <property type="match status" value="1"/>
</dbReference>
<keyword evidence="5" id="KW-1185">Reference proteome</keyword>
<dbReference type="PANTHER" id="PTHR30319:SF1">
    <property type="entry name" value="TRANSCRIPTIONAL REPRESSOR PAAX"/>
    <property type="match status" value="1"/>
</dbReference>
<dbReference type="InterPro" id="IPR048846">
    <property type="entry name" value="PaaX-like_central"/>
</dbReference>